<sequence>MSVPAYTKTDLYELCNIEAAAHQVDLTICDGDWVSEFIISESFNNRARPLRLASNVPKRLRRSPSSIEVRALAQTEGSAQSEIQLQAEGFTQGEIQLQAEGSAQNEIQQQAEGSTQGEIQLQVEASAEVEGLTENELSNFSKDRCAWRHLDEGT</sequence>
<dbReference type="EMBL" id="PJQM01005038">
    <property type="protein sequence ID" value="RCH82614.1"/>
    <property type="molecule type" value="Genomic_DNA"/>
</dbReference>
<dbReference type="AlphaFoldDB" id="A0A367IY53"/>
<organism evidence="1 2">
    <name type="scientific">Rhizopus stolonifer</name>
    <name type="common">Rhizopus nigricans</name>
    <dbReference type="NCBI Taxonomy" id="4846"/>
    <lineage>
        <taxon>Eukaryota</taxon>
        <taxon>Fungi</taxon>
        <taxon>Fungi incertae sedis</taxon>
        <taxon>Mucoromycota</taxon>
        <taxon>Mucoromycotina</taxon>
        <taxon>Mucoromycetes</taxon>
        <taxon>Mucorales</taxon>
        <taxon>Mucorineae</taxon>
        <taxon>Rhizopodaceae</taxon>
        <taxon>Rhizopus</taxon>
    </lineage>
</organism>
<name>A0A367IY53_RHIST</name>
<accession>A0A367IY53</accession>
<evidence type="ECO:0000313" key="2">
    <source>
        <dbReference type="Proteomes" id="UP000253551"/>
    </source>
</evidence>
<gene>
    <name evidence="1" type="ORF">CU098_007488</name>
</gene>
<comment type="caution">
    <text evidence="1">The sequence shown here is derived from an EMBL/GenBank/DDBJ whole genome shotgun (WGS) entry which is preliminary data.</text>
</comment>
<dbReference type="Proteomes" id="UP000253551">
    <property type="component" value="Unassembled WGS sequence"/>
</dbReference>
<protein>
    <submittedName>
        <fullName evidence="1">Uncharacterized protein</fullName>
    </submittedName>
</protein>
<keyword evidence="2" id="KW-1185">Reference proteome</keyword>
<reference evidence="1 2" key="1">
    <citation type="journal article" date="2018" name="G3 (Bethesda)">
        <title>Phylogenetic and Phylogenomic Definition of Rhizopus Species.</title>
        <authorList>
            <person name="Gryganskyi A.P."/>
            <person name="Golan J."/>
            <person name="Dolatabadi S."/>
            <person name="Mondo S."/>
            <person name="Robb S."/>
            <person name="Idnurm A."/>
            <person name="Muszewska A."/>
            <person name="Steczkiewicz K."/>
            <person name="Masonjones S."/>
            <person name="Liao H.L."/>
            <person name="Gajdeczka M.T."/>
            <person name="Anike F."/>
            <person name="Vuek A."/>
            <person name="Anishchenko I.M."/>
            <person name="Voigt K."/>
            <person name="de Hoog G.S."/>
            <person name="Smith M.E."/>
            <person name="Heitman J."/>
            <person name="Vilgalys R."/>
            <person name="Stajich J.E."/>
        </authorList>
    </citation>
    <scope>NUCLEOTIDE SEQUENCE [LARGE SCALE GENOMIC DNA]</scope>
    <source>
        <strain evidence="1 2">LSU 92-RS-03</strain>
    </source>
</reference>
<evidence type="ECO:0000313" key="1">
    <source>
        <dbReference type="EMBL" id="RCH82614.1"/>
    </source>
</evidence>
<proteinExistence type="predicted"/>